<dbReference type="Gene3D" id="3.20.20.70">
    <property type="entry name" value="Aldolase class I"/>
    <property type="match status" value="1"/>
</dbReference>
<proteinExistence type="predicted"/>
<evidence type="ECO:0000313" key="5">
    <source>
        <dbReference type="Proteomes" id="UP000663920"/>
    </source>
</evidence>
<dbReference type="GO" id="GO:0009228">
    <property type="term" value="P:thiamine biosynthetic process"/>
    <property type="evidence" value="ECO:0007669"/>
    <property type="project" value="UniProtKB-KW"/>
</dbReference>
<dbReference type="PANTHER" id="PTHR20857">
    <property type="entry name" value="THIAMINE-PHOSPHATE PYROPHOSPHORYLASE"/>
    <property type="match status" value="1"/>
</dbReference>
<evidence type="ECO:0000256" key="2">
    <source>
        <dbReference type="ARBA" id="ARBA00022977"/>
    </source>
</evidence>
<dbReference type="InterPro" id="IPR013785">
    <property type="entry name" value="Aldolase_TIM"/>
</dbReference>
<dbReference type="CDD" id="cd00564">
    <property type="entry name" value="TMP_TenI"/>
    <property type="match status" value="1"/>
</dbReference>
<dbReference type="Proteomes" id="UP000663920">
    <property type="component" value="Chromosome"/>
</dbReference>
<comment type="pathway">
    <text evidence="1">Cofactor biosynthesis; thiamine diphosphate biosynthesis.</text>
</comment>
<dbReference type="EMBL" id="CP071869">
    <property type="protein sequence ID" value="QTE23112.1"/>
    <property type="molecule type" value="Genomic_DNA"/>
</dbReference>
<evidence type="ECO:0000259" key="3">
    <source>
        <dbReference type="Pfam" id="PF02581"/>
    </source>
</evidence>
<dbReference type="InterPro" id="IPR036206">
    <property type="entry name" value="ThiamineP_synth_sf"/>
</dbReference>
<dbReference type="RefSeq" id="WP_208079124.1">
    <property type="nucleotide sequence ID" value="NZ_CP071869.1"/>
</dbReference>
<protein>
    <submittedName>
        <fullName evidence="4">Thiamine phosphate synthase</fullName>
    </submittedName>
</protein>
<evidence type="ECO:0000256" key="1">
    <source>
        <dbReference type="ARBA" id="ARBA00004948"/>
    </source>
</evidence>
<feature type="domain" description="Thiamine phosphate synthase/TenI" evidence="3">
    <location>
        <begin position="7"/>
        <end position="187"/>
    </location>
</feature>
<dbReference type="GO" id="GO:0005737">
    <property type="term" value="C:cytoplasm"/>
    <property type="evidence" value="ECO:0007669"/>
    <property type="project" value="TreeGrafter"/>
</dbReference>
<dbReference type="Pfam" id="PF02581">
    <property type="entry name" value="TMP-TENI"/>
    <property type="match status" value="1"/>
</dbReference>
<keyword evidence="2" id="KW-0784">Thiamine biosynthesis</keyword>
<reference evidence="4 5" key="1">
    <citation type="submission" date="2021-03" db="EMBL/GenBank/DDBJ databases">
        <title>Complete genome of Polaribacter_sp.SM13.</title>
        <authorList>
            <person name="Jeong S.W."/>
            <person name="Bae J.W."/>
        </authorList>
    </citation>
    <scope>NUCLEOTIDE SEQUENCE [LARGE SCALE GENOMIC DNA]</scope>
    <source>
        <strain evidence="4 5">SM13</strain>
    </source>
</reference>
<accession>A0A975CSF6</accession>
<gene>
    <name evidence="4" type="ORF">J3359_02215</name>
</gene>
<dbReference type="AlphaFoldDB" id="A0A975CSF6"/>
<dbReference type="PANTHER" id="PTHR20857:SF15">
    <property type="entry name" value="THIAMINE-PHOSPHATE SYNTHASE"/>
    <property type="match status" value="1"/>
</dbReference>
<dbReference type="InterPro" id="IPR022998">
    <property type="entry name" value="ThiamineP_synth_TenI"/>
</dbReference>
<dbReference type="SUPFAM" id="SSF51391">
    <property type="entry name" value="Thiamin phosphate synthase"/>
    <property type="match status" value="1"/>
</dbReference>
<dbReference type="GO" id="GO:0004789">
    <property type="term" value="F:thiamine-phosphate diphosphorylase activity"/>
    <property type="evidence" value="ECO:0007669"/>
    <property type="project" value="TreeGrafter"/>
</dbReference>
<name>A0A975CSF6_9FLAO</name>
<keyword evidence="5" id="KW-1185">Reference proteome</keyword>
<organism evidence="4 5">
    <name type="scientific">Polaribacter cellanae</name>
    <dbReference type="NCBI Taxonomy" id="2818493"/>
    <lineage>
        <taxon>Bacteria</taxon>
        <taxon>Pseudomonadati</taxon>
        <taxon>Bacteroidota</taxon>
        <taxon>Flavobacteriia</taxon>
        <taxon>Flavobacteriales</taxon>
        <taxon>Flavobacteriaceae</taxon>
    </lineage>
</organism>
<dbReference type="KEGG" id="pcea:J3359_02215"/>
<sequence length="213" mass="24013">MTIPKLHFIVEGKTSREILEKIQKACTSGAELVQLNLENVFKKQLLEVAKEARKITAHFQTRFIIKEHYKIAKEVKADGVHFENTNSYSTSVRIYLYTWQIVGGTANSLQECQKLIKNEFDYVILSPFRNSSLENKQTKVLGLAGFYTIIDVLKTETPILGFGDIATKDVPEILETGISGVAVSKAIANNFDSIKEFNLLLKASVVDEKRHTF</sequence>
<evidence type="ECO:0000313" key="4">
    <source>
        <dbReference type="EMBL" id="QTE23112.1"/>
    </source>
</evidence>